<dbReference type="Proteomes" id="UP000609651">
    <property type="component" value="Unassembled WGS sequence"/>
</dbReference>
<evidence type="ECO:0000313" key="3">
    <source>
        <dbReference type="Proteomes" id="UP000609651"/>
    </source>
</evidence>
<evidence type="ECO:0000259" key="1">
    <source>
        <dbReference type="Pfam" id="PF01266"/>
    </source>
</evidence>
<evidence type="ECO:0000313" key="2">
    <source>
        <dbReference type="EMBL" id="NNJ27699.1"/>
    </source>
</evidence>
<dbReference type="EMBL" id="WTPX01000186">
    <property type="protein sequence ID" value="NNJ27699.1"/>
    <property type="molecule type" value="Genomic_DNA"/>
</dbReference>
<reference evidence="2 3" key="1">
    <citation type="journal article" date="2020" name="Syst. Appl. Microbiol.">
        <title>Alienimonas chondri sp. nov., a novel planctomycete isolated from the biofilm of the red alga Chondrus crispus.</title>
        <authorList>
            <person name="Vitorino I."/>
            <person name="Albuquerque L."/>
            <person name="Wiegand S."/>
            <person name="Kallscheuer N."/>
            <person name="da Costa M.S."/>
            <person name="Lobo-da-Cunha A."/>
            <person name="Jogler C."/>
            <person name="Lage O.M."/>
        </authorList>
    </citation>
    <scope>NUCLEOTIDE SEQUENCE [LARGE SCALE GENOMIC DNA]</scope>
    <source>
        <strain evidence="2 3">LzC2</strain>
    </source>
</reference>
<name>A0ABX1VHU9_9PLAN</name>
<dbReference type="GO" id="GO:0016491">
    <property type="term" value="F:oxidoreductase activity"/>
    <property type="evidence" value="ECO:0007669"/>
    <property type="project" value="UniProtKB-KW"/>
</dbReference>
<dbReference type="SUPFAM" id="SSF51905">
    <property type="entry name" value="FAD/NAD(P)-binding domain"/>
    <property type="match status" value="1"/>
</dbReference>
<dbReference type="Pfam" id="PF01266">
    <property type="entry name" value="DAO"/>
    <property type="match status" value="1"/>
</dbReference>
<dbReference type="InterPro" id="IPR006076">
    <property type="entry name" value="FAD-dep_OxRdtase"/>
</dbReference>
<accession>A0ABX1VHU9</accession>
<feature type="domain" description="FAD dependent oxidoreductase" evidence="1">
    <location>
        <begin position="41"/>
        <end position="372"/>
    </location>
</feature>
<keyword evidence="2" id="KW-0560">Oxidoreductase</keyword>
<organism evidence="2 3">
    <name type="scientific">Alienimonas chondri</name>
    <dbReference type="NCBI Taxonomy" id="2681879"/>
    <lineage>
        <taxon>Bacteria</taxon>
        <taxon>Pseudomonadati</taxon>
        <taxon>Planctomycetota</taxon>
        <taxon>Planctomycetia</taxon>
        <taxon>Planctomycetales</taxon>
        <taxon>Planctomycetaceae</taxon>
        <taxon>Alienimonas</taxon>
    </lineage>
</organism>
<dbReference type="EC" id="1.-.-.-" evidence="2"/>
<sequence>MAPHAANGRAGDRSIGSAVPRDGVAFYNVSMNAPPKAAPIDVLLIGGGVAGLWALDALTSRGLSCLLAERDELGRGQTVASQGIVHGGLKYTLTGLLTGSARNIREMPGLWRRCVEGNPDLLFPQEGEAGGSHPNLSETPVRAPHCYLWRSESLTGRLGMIGAKAGLRVAPTALPAAEIPPVLRSVKGPVCRLDEQVLSPAGFVANLRNRNLDRLLRVANDGLAFDADGGQVRTVTLTAPDGCTLTVAPRHVALTAGAGNAGLLSALGLPAGPNVPAMQRRPLHMVLVRGPAVGEHRLAALSGHCVDGAKTRVTITSDTDSSGHVVWQVGGQLAEEGVKLDPPALIEKAQRELSEAIPGLDLSHCEWATYRVDRAEGDAGGMRPEDAQIYTAGNVHTCWPTKLALAPVLAARLAERVGRGERTAFLPPADWPRPAVAAPPWETCEWRTLHAPLRRAA</sequence>
<dbReference type="InterPro" id="IPR036188">
    <property type="entry name" value="FAD/NAD-bd_sf"/>
</dbReference>
<proteinExistence type="predicted"/>
<dbReference type="Gene3D" id="3.50.50.60">
    <property type="entry name" value="FAD/NAD(P)-binding domain"/>
    <property type="match status" value="1"/>
</dbReference>
<gene>
    <name evidence="2" type="ORF">LzC2_38070</name>
</gene>
<protein>
    <submittedName>
        <fullName evidence="2">FAD-dependent oxidoreductase</fullName>
        <ecNumber evidence="2">1.-.-.-</ecNumber>
    </submittedName>
</protein>
<comment type="caution">
    <text evidence="2">The sequence shown here is derived from an EMBL/GenBank/DDBJ whole genome shotgun (WGS) entry which is preliminary data.</text>
</comment>
<keyword evidence="3" id="KW-1185">Reference proteome</keyword>